<feature type="transmembrane region" description="Helical" evidence="2">
    <location>
        <begin position="16"/>
        <end position="37"/>
    </location>
</feature>
<dbReference type="EMBL" id="LSRX01001483">
    <property type="protein sequence ID" value="OLP79458.1"/>
    <property type="molecule type" value="Genomic_DNA"/>
</dbReference>
<feature type="region of interest" description="Disordered" evidence="1">
    <location>
        <begin position="48"/>
        <end position="80"/>
    </location>
</feature>
<feature type="compositionally biased region" description="Basic and acidic residues" evidence="1">
    <location>
        <begin position="48"/>
        <end position="63"/>
    </location>
</feature>
<keyword evidence="2" id="KW-1133">Transmembrane helix</keyword>
<evidence type="ECO:0000313" key="3">
    <source>
        <dbReference type="EMBL" id="OLP79458.1"/>
    </source>
</evidence>
<name>A0A1Q9C964_SYMMI</name>
<sequence>MTIMTVLPIVWRTMQMVMLLTMGWITMAVIMLVVALLRQVMVTVEDSSEKTAVNEHGCSDGQEKATSTATAATSAEDVPPESQYALRQVSVDAAGLRASIVKGMQGRVQDRPLVSDTLDDAGFALD</sequence>
<gene>
    <name evidence="3" type="ORF">AK812_SmicGene40256</name>
</gene>
<organism evidence="3 4">
    <name type="scientific">Symbiodinium microadriaticum</name>
    <name type="common">Dinoflagellate</name>
    <name type="synonym">Zooxanthella microadriatica</name>
    <dbReference type="NCBI Taxonomy" id="2951"/>
    <lineage>
        <taxon>Eukaryota</taxon>
        <taxon>Sar</taxon>
        <taxon>Alveolata</taxon>
        <taxon>Dinophyceae</taxon>
        <taxon>Suessiales</taxon>
        <taxon>Symbiodiniaceae</taxon>
        <taxon>Symbiodinium</taxon>
    </lineage>
</organism>
<feature type="compositionally biased region" description="Low complexity" evidence="1">
    <location>
        <begin position="65"/>
        <end position="75"/>
    </location>
</feature>
<dbReference type="Proteomes" id="UP000186817">
    <property type="component" value="Unassembled WGS sequence"/>
</dbReference>
<keyword evidence="4" id="KW-1185">Reference proteome</keyword>
<accession>A0A1Q9C964</accession>
<dbReference type="AlphaFoldDB" id="A0A1Q9C964"/>
<keyword evidence="2" id="KW-0472">Membrane</keyword>
<reference evidence="3 4" key="1">
    <citation type="submission" date="2016-02" db="EMBL/GenBank/DDBJ databases">
        <title>Genome analysis of coral dinoflagellate symbionts highlights evolutionary adaptations to a symbiotic lifestyle.</title>
        <authorList>
            <person name="Aranda M."/>
            <person name="Li Y."/>
            <person name="Liew Y.J."/>
            <person name="Baumgarten S."/>
            <person name="Simakov O."/>
            <person name="Wilson M."/>
            <person name="Piel J."/>
            <person name="Ashoor H."/>
            <person name="Bougouffa S."/>
            <person name="Bajic V.B."/>
            <person name="Ryu T."/>
            <person name="Ravasi T."/>
            <person name="Bayer T."/>
            <person name="Micklem G."/>
            <person name="Kim H."/>
            <person name="Bhak J."/>
            <person name="Lajeunesse T.C."/>
            <person name="Voolstra C.R."/>
        </authorList>
    </citation>
    <scope>NUCLEOTIDE SEQUENCE [LARGE SCALE GENOMIC DNA]</scope>
    <source>
        <strain evidence="3 4">CCMP2467</strain>
    </source>
</reference>
<protein>
    <submittedName>
        <fullName evidence="3">Uncharacterized protein</fullName>
    </submittedName>
</protein>
<proteinExistence type="predicted"/>
<keyword evidence="2" id="KW-0812">Transmembrane</keyword>
<comment type="caution">
    <text evidence="3">The sequence shown here is derived from an EMBL/GenBank/DDBJ whole genome shotgun (WGS) entry which is preliminary data.</text>
</comment>
<evidence type="ECO:0000313" key="4">
    <source>
        <dbReference type="Proteomes" id="UP000186817"/>
    </source>
</evidence>
<evidence type="ECO:0000256" key="1">
    <source>
        <dbReference type="SAM" id="MobiDB-lite"/>
    </source>
</evidence>
<evidence type="ECO:0000256" key="2">
    <source>
        <dbReference type="SAM" id="Phobius"/>
    </source>
</evidence>